<dbReference type="PANTHER" id="PTHR45586">
    <property type="entry name" value="TPR REPEAT-CONTAINING PROTEIN PA4667"/>
    <property type="match status" value="1"/>
</dbReference>
<feature type="repeat" description="TPR" evidence="3">
    <location>
        <begin position="404"/>
        <end position="437"/>
    </location>
</feature>
<keyword evidence="6" id="KW-0732">Signal</keyword>
<dbReference type="Pfam" id="PF14559">
    <property type="entry name" value="TPR_19"/>
    <property type="match status" value="2"/>
</dbReference>
<dbReference type="Gene3D" id="1.25.40.10">
    <property type="entry name" value="Tetratricopeptide repeat domain"/>
    <property type="match status" value="2"/>
</dbReference>
<evidence type="ECO:0000256" key="2">
    <source>
        <dbReference type="ARBA" id="ARBA00022803"/>
    </source>
</evidence>
<gene>
    <name evidence="7" type="ORF">EDC23_2786</name>
</gene>
<name>A0A4R8IEQ9_9GAMM</name>
<evidence type="ECO:0000313" key="8">
    <source>
        <dbReference type="Proteomes" id="UP000294914"/>
    </source>
</evidence>
<sequence length="585" mass="66063">MKNFIFIMCLALFLAACQSPAPPEAQDDTPEPGPETSEVAAPEPEPEVATGMPIPGSLSGEVLYYLLAAEIALQRNRMDVAVEGYSKAAQSTNDLRIIERAARIAVYARDVPRALQAAEQWVQLAPHNAEARQLLAALLVRAGRVDEAVPHFEALLDLSQGDDGEQQPYMLITSLLSKEDDQQVALETMQKLVADRGANPDAQYALAHLAMMVDDLEQAEAAIERALAGRPDWSEAHLLRANILHRQGKSQRLLRLLRAELEERPEDVALRLFLARKLVDEEQFDAARREFDAVLERQPGHADALYAQGLLALQMEDFEQAETSFKQLIAQKLRVNEARYYLGQTAEMQEAYELALDYYTMIDEGQHYVDARVRAAGILVERDGLAAARKHLQATRTEEMDEQLRLYLAEGELLHNAGEHEQAYQLYTTALEQMPDNSRLLYVRALTAEKLDRLEQTIADLQRIIDNEPNNAEALNALGYTLVDATDRVDEGFELIRRAYKVNPDEPAIIDSMGWAYYRQGEYDKALKYLQRAFNKLNDGEIAAHLGEVLWVTGRRDDAREVWEEALREAPEHQLLRNVIERLTR</sequence>
<accession>A0A4R8IEQ9</accession>
<keyword evidence="2 3" id="KW-0802">TPR repeat</keyword>
<reference evidence="7 8" key="1">
    <citation type="submission" date="2019-03" db="EMBL/GenBank/DDBJ databases">
        <title>Genomic Encyclopedia of Type Strains, Phase IV (KMG-IV): sequencing the most valuable type-strain genomes for metagenomic binning, comparative biology and taxonomic classification.</title>
        <authorList>
            <person name="Goeker M."/>
        </authorList>
    </citation>
    <scope>NUCLEOTIDE SEQUENCE [LARGE SCALE GENOMIC DNA]</scope>
    <source>
        <strain evidence="7 8">DSM 16326</strain>
    </source>
</reference>
<evidence type="ECO:0000256" key="6">
    <source>
        <dbReference type="SAM" id="SignalP"/>
    </source>
</evidence>
<feature type="chain" id="PRO_5020322611" evidence="6">
    <location>
        <begin position="22"/>
        <end position="585"/>
    </location>
</feature>
<protein>
    <submittedName>
        <fullName evidence="7">Flp pilus assembly protein TadD</fullName>
    </submittedName>
</protein>
<feature type="repeat" description="TPR" evidence="3">
    <location>
        <begin position="507"/>
        <end position="540"/>
    </location>
</feature>
<feature type="coiled-coil region" evidence="4">
    <location>
        <begin position="444"/>
        <end position="471"/>
    </location>
</feature>
<evidence type="ECO:0000313" key="7">
    <source>
        <dbReference type="EMBL" id="TDX97756.1"/>
    </source>
</evidence>
<dbReference type="AlphaFoldDB" id="A0A4R8IEQ9"/>
<proteinExistence type="predicted"/>
<keyword evidence="1" id="KW-0677">Repeat</keyword>
<feature type="region of interest" description="Disordered" evidence="5">
    <location>
        <begin position="21"/>
        <end position="52"/>
    </location>
</feature>
<dbReference type="InterPro" id="IPR011990">
    <property type="entry name" value="TPR-like_helical_dom_sf"/>
</dbReference>
<dbReference type="Pfam" id="PF13432">
    <property type="entry name" value="TPR_16"/>
    <property type="match status" value="3"/>
</dbReference>
<dbReference type="EMBL" id="SOQX01000011">
    <property type="protein sequence ID" value="TDX97756.1"/>
    <property type="molecule type" value="Genomic_DNA"/>
</dbReference>
<dbReference type="PROSITE" id="PS51257">
    <property type="entry name" value="PROKAR_LIPOPROTEIN"/>
    <property type="match status" value="1"/>
</dbReference>
<evidence type="ECO:0000256" key="4">
    <source>
        <dbReference type="SAM" id="Coils"/>
    </source>
</evidence>
<feature type="signal peptide" evidence="6">
    <location>
        <begin position="1"/>
        <end position="21"/>
    </location>
</feature>
<dbReference type="OrthoDB" id="9766710at2"/>
<dbReference type="SUPFAM" id="SSF48452">
    <property type="entry name" value="TPR-like"/>
    <property type="match status" value="2"/>
</dbReference>
<dbReference type="SMART" id="SM00028">
    <property type="entry name" value="TPR"/>
    <property type="match status" value="9"/>
</dbReference>
<keyword evidence="8" id="KW-1185">Reference proteome</keyword>
<dbReference type="Proteomes" id="UP000294914">
    <property type="component" value="Unassembled WGS sequence"/>
</dbReference>
<comment type="caution">
    <text evidence="7">The sequence shown here is derived from an EMBL/GenBank/DDBJ whole genome shotgun (WGS) entry which is preliminary data.</text>
</comment>
<evidence type="ECO:0000256" key="5">
    <source>
        <dbReference type="SAM" id="MobiDB-lite"/>
    </source>
</evidence>
<evidence type="ECO:0000256" key="1">
    <source>
        <dbReference type="ARBA" id="ARBA00022737"/>
    </source>
</evidence>
<dbReference type="InterPro" id="IPR019734">
    <property type="entry name" value="TPR_rpt"/>
</dbReference>
<dbReference type="PANTHER" id="PTHR45586:SF1">
    <property type="entry name" value="LIPOPOLYSACCHARIDE ASSEMBLY PROTEIN B"/>
    <property type="match status" value="1"/>
</dbReference>
<dbReference type="InterPro" id="IPR051012">
    <property type="entry name" value="CellSynth/LPSAsmb/PSIAsmb"/>
</dbReference>
<dbReference type="RefSeq" id="WP_134085356.1">
    <property type="nucleotide sequence ID" value="NZ_SOQX01000011.1"/>
</dbReference>
<keyword evidence="4" id="KW-0175">Coiled coil</keyword>
<evidence type="ECO:0000256" key="3">
    <source>
        <dbReference type="PROSITE-ProRule" id="PRU00339"/>
    </source>
</evidence>
<dbReference type="PROSITE" id="PS50005">
    <property type="entry name" value="TPR"/>
    <property type="match status" value="2"/>
</dbReference>
<organism evidence="7 8">
    <name type="scientific">Thiohalophilus thiocyanatoxydans</name>
    <dbReference type="NCBI Taxonomy" id="381308"/>
    <lineage>
        <taxon>Bacteria</taxon>
        <taxon>Pseudomonadati</taxon>
        <taxon>Pseudomonadota</taxon>
        <taxon>Gammaproteobacteria</taxon>
        <taxon>Thiohalomonadales</taxon>
        <taxon>Thiohalophilaceae</taxon>
        <taxon>Thiohalophilus</taxon>
    </lineage>
</organism>